<keyword evidence="4" id="KW-0902">Two-component regulatory system</keyword>
<dbReference type="SUPFAM" id="SSF55874">
    <property type="entry name" value="ATPase domain of HSP90 chaperone/DNA topoisomerase II/histidine kinase"/>
    <property type="match status" value="1"/>
</dbReference>
<evidence type="ECO:0000256" key="7">
    <source>
        <dbReference type="SAM" id="Phobius"/>
    </source>
</evidence>
<keyword evidence="10" id="KW-0418">Kinase</keyword>
<dbReference type="PROSITE" id="PS50110">
    <property type="entry name" value="RESPONSE_REGULATORY"/>
    <property type="match status" value="1"/>
</dbReference>
<dbReference type="Pfam" id="PF00512">
    <property type="entry name" value="HisKA"/>
    <property type="match status" value="1"/>
</dbReference>
<name>A0A4R6UMP2_9GAMM</name>
<dbReference type="Gene3D" id="3.40.50.2300">
    <property type="match status" value="1"/>
</dbReference>
<dbReference type="Pfam" id="PF00072">
    <property type="entry name" value="Response_reg"/>
    <property type="match status" value="1"/>
</dbReference>
<accession>A0A4R6UMP2</accession>
<dbReference type="InterPro" id="IPR003661">
    <property type="entry name" value="HisK_dim/P_dom"/>
</dbReference>
<dbReference type="EC" id="2.7.13.3" evidence="2"/>
<evidence type="ECO:0000259" key="9">
    <source>
        <dbReference type="PROSITE" id="PS50110"/>
    </source>
</evidence>
<keyword evidence="6" id="KW-0175">Coiled coil</keyword>
<sequence>MAYRGRKQLLTAGIIYLLGVILVTVIWLRFLQKNTLDTIDQRLLNAAAEVADVLPADFHDRATSAASVTRDEDKRNLEALSSHARLAGFAYLYTYVLKNNLIYFTASSYDDDDVESGTVSYYWTPYPEAHQGFFDAYHDNKITYATYTDRWGTFRTVLLPRTSPGGQRYVVGADIDISEIDDALWSQVPWVVGAALLLLAFAVPMAFTMRRTLEKINADLRQLNQALESDLAERERVEHELRTATEKANVANESKSRFLANMSHEMRTPLNGISGMTELLLDTPLGETQREYAERIQQCSQALLETIHHVLDVASIESGHARFQYRSIDIREWLDEHLSVFALTIARQQIDLAVEVSVRTPRLIQMDPERLWQVLGNLIGNAIKYTERGGVHVHLDWHDHQLFVEVEDSGIGIPLEHQESIFDAFAQADTSATRRHEGSGLGLTLARDLCRLMGGKLWLERSTPLGSLFSFKLPAGAEDSLSTVFMPTPRMRIAVVSDFVPYVQQMHYQLGPHGISLLRLNDVNALLNFEPDAGTKAIIIDSKFGGEALTLCRQKAGADLTLIWLHWIGEETPELASEPLRRLCKPLSAQNLKQVLAEFLPAGAAPISEEESHKMPVAARILVAEDNLVNQTIIMRMLALAGMQADAVDNGLAAVFAVREKRYDVVLMDIQMPELDGLQATQMILAEKGRDAPLIIGLSAHATLDQIDDARRAGMQEYLTKPVRRETLIATLRRVLERRVNSEVPSSR</sequence>
<organism evidence="10 11">
    <name type="scientific">Permianibacter aggregans</name>
    <dbReference type="NCBI Taxonomy" id="1510150"/>
    <lineage>
        <taxon>Bacteria</taxon>
        <taxon>Pseudomonadati</taxon>
        <taxon>Pseudomonadota</taxon>
        <taxon>Gammaproteobacteria</taxon>
        <taxon>Pseudomonadales</taxon>
        <taxon>Pseudomonadaceae</taxon>
        <taxon>Permianibacter</taxon>
    </lineage>
</organism>
<dbReference type="InterPro" id="IPR004358">
    <property type="entry name" value="Sig_transdc_His_kin-like_C"/>
</dbReference>
<dbReference type="EMBL" id="SNYM01000007">
    <property type="protein sequence ID" value="TDQ48368.1"/>
    <property type="molecule type" value="Genomic_DNA"/>
</dbReference>
<keyword evidence="7" id="KW-1133">Transmembrane helix</keyword>
<feature type="modified residue" description="4-aspartylphosphate" evidence="5">
    <location>
        <position position="669"/>
    </location>
</feature>
<dbReference type="PANTHER" id="PTHR45339:SF1">
    <property type="entry name" value="HYBRID SIGNAL TRANSDUCTION HISTIDINE KINASE J"/>
    <property type="match status" value="1"/>
</dbReference>
<dbReference type="PRINTS" id="PR00344">
    <property type="entry name" value="BCTRLSENSOR"/>
</dbReference>
<evidence type="ECO:0000256" key="1">
    <source>
        <dbReference type="ARBA" id="ARBA00000085"/>
    </source>
</evidence>
<protein>
    <recommendedName>
        <fullName evidence="2">histidine kinase</fullName>
        <ecNumber evidence="2">2.7.13.3</ecNumber>
    </recommendedName>
</protein>
<dbReference type="Gene3D" id="3.30.565.10">
    <property type="entry name" value="Histidine kinase-like ATPase, C-terminal domain"/>
    <property type="match status" value="1"/>
</dbReference>
<comment type="catalytic activity">
    <reaction evidence="1">
        <text>ATP + protein L-histidine = ADP + protein N-phospho-L-histidine.</text>
        <dbReference type="EC" id="2.7.13.3"/>
    </reaction>
</comment>
<dbReference type="SMART" id="SM00448">
    <property type="entry name" value="REC"/>
    <property type="match status" value="1"/>
</dbReference>
<evidence type="ECO:0000313" key="10">
    <source>
        <dbReference type="EMBL" id="TDQ48368.1"/>
    </source>
</evidence>
<dbReference type="CDD" id="cd00082">
    <property type="entry name" value="HisKA"/>
    <property type="match status" value="1"/>
</dbReference>
<dbReference type="PROSITE" id="PS50109">
    <property type="entry name" value="HIS_KIN"/>
    <property type="match status" value="1"/>
</dbReference>
<dbReference type="SUPFAM" id="SSF47384">
    <property type="entry name" value="Homodimeric domain of signal transducing histidine kinase"/>
    <property type="match status" value="1"/>
</dbReference>
<dbReference type="OrthoDB" id="9770795at2"/>
<dbReference type="SMART" id="SM00387">
    <property type="entry name" value="HATPase_c"/>
    <property type="match status" value="1"/>
</dbReference>
<feature type="domain" description="Response regulatory" evidence="9">
    <location>
        <begin position="620"/>
        <end position="736"/>
    </location>
</feature>
<dbReference type="InterPro" id="IPR011006">
    <property type="entry name" value="CheY-like_superfamily"/>
</dbReference>
<evidence type="ECO:0000256" key="4">
    <source>
        <dbReference type="ARBA" id="ARBA00023012"/>
    </source>
</evidence>
<keyword evidence="3 5" id="KW-0597">Phosphoprotein</keyword>
<dbReference type="InterPro" id="IPR005467">
    <property type="entry name" value="His_kinase_dom"/>
</dbReference>
<reference evidence="10 11" key="1">
    <citation type="submission" date="2019-03" db="EMBL/GenBank/DDBJ databases">
        <title>Genomic Encyclopedia of Type Strains, Phase IV (KMG-IV): sequencing the most valuable type-strain genomes for metagenomic binning, comparative biology and taxonomic classification.</title>
        <authorList>
            <person name="Goeker M."/>
        </authorList>
    </citation>
    <scope>NUCLEOTIDE SEQUENCE [LARGE SCALE GENOMIC DNA]</scope>
    <source>
        <strain evidence="10 11">DSM 103792</strain>
    </source>
</reference>
<keyword evidence="7" id="KW-0812">Transmembrane</keyword>
<dbReference type="PANTHER" id="PTHR45339">
    <property type="entry name" value="HYBRID SIGNAL TRANSDUCTION HISTIDINE KINASE J"/>
    <property type="match status" value="1"/>
</dbReference>
<dbReference type="CDD" id="cd16922">
    <property type="entry name" value="HATPase_EvgS-ArcB-TorS-like"/>
    <property type="match status" value="1"/>
</dbReference>
<dbReference type="Pfam" id="PF02518">
    <property type="entry name" value="HATPase_c"/>
    <property type="match status" value="1"/>
</dbReference>
<evidence type="ECO:0000256" key="2">
    <source>
        <dbReference type="ARBA" id="ARBA00012438"/>
    </source>
</evidence>
<dbReference type="Proteomes" id="UP000295375">
    <property type="component" value="Unassembled WGS sequence"/>
</dbReference>
<comment type="caution">
    <text evidence="10">The sequence shown here is derived from an EMBL/GenBank/DDBJ whole genome shotgun (WGS) entry which is preliminary data.</text>
</comment>
<keyword evidence="10" id="KW-0808">Transferase</keyword>
<keyword evidence="7" id="KW-0472">Membrane</keyword>
<evidence type="ECO:0000256" key="3">
    <source>
        <dbReference type="ARBA" id="ARBA00022553"/>
    </source>
</evidence>
<dbReference type="SMART" id="SM00388">
    <property type="entry name" value="HisKA"/>
    <property type="match status" value="1"/>
</dbReference>
<evidence type="ECO:0000313" key="11">
    <source>
        <dbReference type="Proteomes" id="UP000295375"/>
    </source>
</evidence>
<dbReference type="InterPro" id="IPR001789">
    <property type="entry name" value="Sig_transdc_resp-reg_receiver"/>
</dbReference>
<dbReference type="GO" id="GO:0000155">
    <property type="term" value="F:phosphorelay sensor kinase activity"/>
    <property type="evidence" value="ECO:0007669"/>
    <property type="project" value="InterPro"/>
</dbReference>
<evidence type="ECO:0000256" key="5">
    <source>
        <dbReference type="PROSITE-ProRule" id="PRU00169"/>
    </source>
</evidence>
<proteinExistence type="predicted"/>
<gene>
    <name evidence="10" type="ORF">EV696_107104</name>
</gene>
<keyword evidence="11" id="KW-1185">Reference proteome</keyword>
<dbReference type="AlphaFoldDB" id="A0A4R6UMP2"/>
<feature type="domain" description="Histidine kinase" evidence="8">
    <location>
        <begin position="261"/>
        <end position="477"/>
    </location>
</feature>
<dbReference type="SUPFAM" id="SSF52172">
    <property type="entry name" value="CheY-like"/>
    <property type="match status" value="1"/>
</dbReference>
<feature type="coiled-coil region" evidence="6">
    <location>
        <begin position="210"/>
        <end position="254"/>
    </location>
</feature>
<feature type="transmembrane region" description="Helical" evidence="7">
    <location>
        <begin position="9"/>
        <end position="30"/>
    </location>
</feature>
<dbReference type="CDD" id="cd17546">
    <property type="entry name" value="REC_hyHK_CKI1_RcsC-like"/>
    <property type="match status" value="1"/>
</dbReference>
<dbReference type="InterPro" id="IPR003594">
    <property type="entry name" value="HATPase_dom"/>
</dbReference>
<evidence type="ECO:0000256" key="6">
    <source>
        <dbReference type="SAM" id="Coils"/>
    </source>
</evidence>
<dbReference type="InterPro" id="IPR036890">
    <property type="entry name" value="HATPase_C_sf"/>
</dbReference>
<evidence type="ECO:0000259" key="8">
    <source>
        <dbReference type="PROSITE" id="PS50109"/>
    </source>
</evidence>
<dbReference type="Gene3D" id="1.10.287.130">
    <property type="match status" value="1"/>
</dbReference>
<dbReference type="InterPro" id="IPR036097">
    <property type="entry name" value="HisK_dim/P_sf"/>
</dbReference>
<dbReference type="RefSeq" id="WP_133590208.1">
    <property type="nucleotide sequence ID" value="NZ_CP037953.1"/>
</dbReference>